<evidence type="ECO:0000313" key="10">
    <source>
        <dbReference type="EMBL" id="MBE0402062.1"/>
    </source>
</evidence>
<feature type="signal peptide" evidence="9">
    <location>
        <begin position="1"/>
        <end position="19"/>
    </location>
</feature>
<protein>
    <submittedName>
        <fullName evidence="10">Cytochrome c1</fullName>
    </submittedName>
</protein>
<dbReference type="SUPFAM" id="SSF46626">
    <property type="entry name" value="Cytochrome c"/>
    <property type="match status" value="1"/>
</dbReference>
<keyword evidence="9" id="KW-0732">Signal</keyword>
<keyword evidence="7 8" id="KW-0472">Membrane</keyword>
<dbReference type="Proteomes" id="UP000754821">
    <property type="component" value="Unassembled WGS sequence"/>
</dbReference>
<name>A0ABR9F6F2_9GAMM</name>
<evidence type="ECO:0000256" key="9">
    <source>
        <dbReference type="SAM" id="SignalP"/>
    </source>
</evidence>
<comment type="caution">
    <text evidence="10">The sequence shown here is derived from an EMBL/GenBank/DDBJ whole genome shotgun (WGS) entry which is preliminary data.</text>
</comment>
<keyword evidence="4" id="KW-0479">Metal-binding</keyword>
<keyword evidence="11" id="KW-1185">Reference proteome</keyword>
<dbReference type="InterPro" id="IPR036909">
    <property type="entry name" value="Cyt_c-like_dom_sf"/>
</dbReference>
<dbReference type="RefSeq" id="WP_192526340.1">
    <property type="nucleotide sequence ID" value="NZ_RRZC01000001.1"/>
</dbReference>
<dbReference type="PANTHER" id="PTHR10266">
    <property type="entry name" value="CYTOCHROME C1"/>
    <property type="match status" value="1"/>
</dbReference>
<dbReference type="InterPro" id="IPR002326">
    <property type="entry name" value="Cyt_c1"/>
</dbReference>
<dbReference type="PANTHER" id="PTHR10266:SF3">
    <property type="entry name" value="CYTOCHROME C1, HEME PROTEIN, MITOCHONDRIAL"/>
    <property type="match status" value="1"/>
</dbReference>
<accession>A0ABR9F6F2</accession>
<comment type="subcellular location">
    <subcellularLocation>
        <location evidence="1">Membrane</location>
    </subcellularLocation>
</comment>
<evidence type="ECO:0000256" key="7">
    <source>
        <dbReference type="ARBA" id="ARBA00023136"/>
    </source>
</evidence>
<dbReference type="Pfam" id="PF02167">
    <property type="entry name" value="Cytochrom_C1"/>
    <property type="match status" value="2"/>
</dbReference>
<keyword evidence="3 8" id="KW-0812">Transmembrane</keyword>
<keyword evidence="6" id="KW-0408">Iron</keyword>
<evidence type="ECO:0000256" key="2">
    <source>
        <dbReference type="ARBA" id="ARBA00022617"/>
    </source>
</evidence>
<evidence type="ECO:0000256" key="3">
    <source>
        <dbReference type="ARBA" id="ARBA00022692"/>
    </source>
</evidence>
<evidence type="ECO:0000256" key="4">
    <source>
        <dbReference type="ARBA" id="ARBA00022723"/>
    </source>
</evidence>
<evidence type="ECO:0000256" key="6">
    <source>
        <dbReference type="ARBA" id="ARBA00023004"/>
    </source>
</evidence>
<gene>
    <name evidence="10" type="ORF">EI163_00570</name>
</gene>
<reference evidence="10 11" key="1">
    <citation type="submission" date="2020-07" db="EMBL/GenBank/DDBJ databases">
        <title>Halophilic bacteria isolated from french cheeses.</title>
        <authorList>
            <person name="Kothe C.I."/>
            <person name="Farah-Kraiem B."/>
            <person name="Renault P."/>
            <person name="Dridi B."/>
        </authorList>
    </citation>
    <scope>NUCLEOTIDE SEQUENCE [LARGE SCALE GENOMIC DNA]</scope>
    <source>
        <strain evidence="10 11">FME16</strain>
    </source>
</reference>
<keyword evidence="5 8" id="KW-1133">Transmembrane helix</keyword>
<evidence type="ECO:0000256" key="8">
    <source>
        <dbReference type="SAM" id="Phobius"/>
    </source>
</evidence>
<evidence type="ECO:0000256" key="1">
    <source>
        <dbReference type="ARBA" id="ARBA00004370"/>
    </source>
</evidence>
<evidence type="ECO:0000313" key="11">
    <source>
        <dbReference type="Proteomes" id="UP000754821"/>
    </source>
</evidence>
<evidence type="ECO:0000256" key="5">
    <source>
        <dbReference type="ARBA" id="ARBA00022989"/>
    </source>
</evidence>
<feature type="chain" id="PRO_5046344686" evidence="9">
    <location>
        <begin position="20"/>
        <end position="247"/>
    </location>
</feature>
<feature type="transmembrane region" description="Helical" evidence="8">
    <location>
        <begin position="220"/>
        <end position="238"/>
    </location>
</feature>
<sequence length="247" mass="27653">MKKYVMALFLWLLPMTAMAQEEARNVTSMSPDLQDSASLQNGLKLYVNYCLGCHTLSYQRFSRTADDLGIPEALMKDSVMFSSSLSFNDAMHNALSDDDAAQWWGAAPPDLSLTTRLRGVDWVYSFLLGFYRDPARPTGVNNTVYESVAMPNVLEPLQGVQELDCRQARPLALGGGGRCQQLSVTAPGELSPDAFEKAVYDITNFLAYVGEPSRLKAQNIGPKVLFFIFVFSVFAYLLKREYWKDVR</sequence>
<proteinExistence type="predicted"/>
<dbReference type="Gene3D" id="1.10.760.10">
    <property type="entry name" value="Cytochrome c-like domain"/>
    <property type="match status" value="1"/>
</dbReference>
<keyword evidence="2" id="KW-0349">Heme</keyword>
<organism evidence="10 11">
    <name type="scientific">Halomonas citrativorans</name>
    <dbReference type="NCBI Taxonomy" id="2742612"/>
    <lineage>
        <taxon>Bacteria</taxon>
        <taxon>Pseudomonadati</taxon>
        <taxon>Pseudomonadota</taxon>
        <taxon>Gammaproteobacteria</taxon>
        <taxon>Oceanospirillales</taxon>
        <taxon>Halomonadaceae</taxon>
        <taxon>Halomonas</taxon>
    </lineage>
</organism>
<dbReference type="EMBL" id="RRZC01000001">
    <property type="protein sequence ID" value="MBE0402062.1"/>
    <property type="molecule type" value="Genomic_DNA"/>
</dbReference>